<evidence type="ECO:0000256" key="8">
    <source>
        <dbReference type="ARBA" id="ARBA00048090"/>
    </source>
</evidence>
<evidence type="ECO:0000256" key="2">
    <source>
        <dbReference type="ARBA" id="ARBA00008420"/>
    </source>
</evidence>
<dbReference type="Pfam" id="PF13671">
    <property type="entry name" value="AAA_33"/>
    <property type="match status" value="1"/>
</dbReference>
<evidence type="ECO:0000256" key="4">
    <source>
        <dbReference type="ARBA" id="ARBA00022679"/>
    </source>
</evidence>
<dbReference type="GO" id="GO:0005975">
    <property type="term" value="P:carbohydrate metabolic process"/>
    <property type="evidence" value="ECO:0007669"/>
    <property type="project" value="InterPro"/>
</dbReference>
<evidence type="ECO:0000256" key="7">
    <source>
        <dbReference type="ARBA" id="ARBA00022840"/>
    </source>
</evidence>
<evidence type="ECO:0000256" key="3">
    <source>
        <dbReference type="ARBA" id="ARBA00012054"/>
    </source>
</evidence>
<evidence type="ECO:0000256" key="6">
    <source>
        <dbReference type="ARBA" id="ARBA00022777"/>
    </source>
</evidence>
<dbReference type="InterPro" id="IPR006001">
    <property type="entry name" value="Therm_gnt_kin"/>
</dbReference>
<proteinExistence type="inferred from homology"/>
<dbReference type="eggNOG" id="COG3265">
    <property type="taxonomic scope" value="Bacteria"/>
</dbReference>
<dbReference type="STRING" id="497964.CfE428DRAFT_4793"/>
<comment type="caution">
    <text evidence="10">The sequence shown here is derived from an EMBL/GenBank/DDBJ whole genome shotgun (WGS) entry which is preliminary data.</text>
</comment>
<dbReference type="SUPFAM" id="SSF52540">
    <property type="entry name" value="P-loop containing nucleoside triphosphate hydrolases"/>
    <property type="match status" value="1"/>
</dbReference>
<dbReference type="Gene3D" id="3.40.50.300">
    <property type="entry name" value="P-loop containing nucleotide triphosphate hydrolases"/>
    <property type="match status" value="1"/>
</dbReference>
<keyword evidence="7 9" id="KW-0067">ATP-binding</keyword>
<dbReference type="Proteomes" id="UP000005824">
    <property type="component" value="Unassembled WGS sequence"/>
</dbReference>
<dbReference type="PANTHER" id="PTHR43442">
    <property type="entry name" value="GLUCONOKINASE-RELATED"/>
    <property type="match status" value="1"/>
</dbReference>
<dbReference type="InParanoid" id="B4D7A3"/>
<comment type="similarity">
    <text evidence="2 9">Belongs to the gluconokinase GntK/GntV family.</text>
</comment>
<accession>B4D7A3</accession>
<evidence type="ECO:0000256" key="9">
    <source>
        <dbReference type="RuleBase" id="RU363066"/>
    </source>
</evidence>
<dbReference type="PANTHER" id="PTHR43442:SF3">
    <property type="entry name" value="GLUCONOKINASE-RELATED"/>
    <property type="match status" value="1"/>
</dbReference>
<sequence>MSDLLVRDRWYALIVAGPSGSGKSVVAEALAREMSLPLIDADDYHSREAVEQMKSGQPLSDAYRQNWAERIIGGMIAWRRRGESVIIACSCLRRRTRDRFRTYVNEARMVGGQVAIAWLDVKPEVLKQRLEAREAAHTHFFPASLLSSQLDAAEPPDTKAEPSIVRVEVGTEPPDGVADLVWQAMPQLHPFAMRS</sequence>
<dbReference type="EC" id="2.7.1.12" evidence="3 9"/>
<organism evidence="10 11">
    <name type="scientific">Chthoniobacter flavus Ellin428</name>
    <dbReference type="NCBI Taxonomy" id="497964"/>
    <lineage>
        <taxon>Bacteria</taxon>
        <taxon>Pseudomonadati</taxon>
        <taxon>Verrucomicrobiota</taxon>
        <taxon>Spartobacteria</taxon>
        <taxon>Chthoniobacterales</taxon>
        <taxon>Chthoniobacteraceae</taxon>
        <taxon>Chthoniobacter</taxon>
    </lineage>
</organism>
<name>B4D7A3_9BACT</name>
<dbReference type="InterPro" id="IPR027417">
    <property type="entry name" value="P-loop_NTPase"/>
</dbReference>
<dbReference type="GO" id="GO:0046316">
    <property type="term" value="F:gluconokinase activity"/>
    <property type="evidence" value="ECO:0007669"/>
    <property type="project" value="UniProtKB-EC"/>
</dbReference>
<protein>
    <recommendedName>
        <fullName evidence="3 9">Gluconokinase</fullName>
        <ecNumber evidence="3 9">2.7.1.12</ecNumber>
    </recommendedName>
</protein>
<comment type="pathway">
    <text evidence="1">Carbohydrate acid metabolism.</text>
</comment>
<keyword evidence="6 9" id="KW-0418">Kinase</keyword>
<evidence type="ECO:0000313" key="11">
    <source>
        <dbReference type="Proteomes" id="UP000005824"/>
    </source>
</evidence>
<dbReference type="RefSeq" id="WP_006982114.1">
    <property type="nucleotide sequence ID" value="NZ_ABVL01000017.1"/>
</dbReference>
<dbReference type="GO" id="GO:0005737">
    <property type="term" value="C:cytoplasm"/>
    <property type="evidence" value="ECO:0007669"/>
    <property type="project" value="TreeGrafter"/>
</dbReference>
<dbReference type="CDD" id="cd02021">
    <property type="entry name" value="GntK"/>
    <property type="match status" value="1"/>
</dbReference>
<evidence type="ECO:0000256" key="1">
    <source>
        <dbReference type="ARBA" id="ARBA00004761"/>
    </source>
</evidence>
<reference evidence="10 11" key="1">
    <citation type="journal article" date="2011" name="J. Bacteriol.">
        <title>Genome sequence of Chthoniobacter flavus Ellin428, an aerobic heterotrophic soil bacterium.</title>
        <authorList>
            <person name="Kant R."/>
            <person name="van Passel M.W."/>
            <person name="Palva A."/>
            <person name="Lucas S."/>
            <person name="Lapidus A."/>
            <person name="Glavina Del Rio T."/>
            <person name="Dalin E."/>
            <person name="Tice H."/>
            <person name="Bruce D."/>
            <person name="Goodwin L."/>
            <person name="Pitluck S."/>
            <person name="Larimer F.W."/>
            <person name="Land M.L."/>
            <person name="Hauser L."/>
            <person name="Sangwan P."/>
            <person name="de Vos W.M."/>
            <person name="Janssen P.H."/>
            <person name="Smidt H."/>
        </authorList>
    </citation>
    <scope>NUCLEOTIDE SEQUENCE [LARGE SCALE GENOMIC DNA]</scope>
    <source>
        <strain evidence="10 11">Ellin428</strain>
    </source>
</reference>
<dbReference type="GO" id="GO:0005524">
    <property type="term" value="F:ATP binding"/>
    <property type="evidence" value="ECO:0007669"/>
    <property type="project" value="UniProtKB-KW"/>
</dbReference>
<keyword evidence="5 9" id="KW-0547">Nucleotide-binding</keyword>
<keyword evidence="11" id="KW-1185">Reference proteome</keyword>
<keyword evidence="4 9" id="KW-0808">Transferase</keyword>
<evidence type="ECO:0000256" key="5">
    <source>
        <dbReference type="ARBA" id="ARBA00022741"/>
    </source>
</evidence>
<dbReference type="EMBL" id="ABVL01000017">
    <property type="protein sequence ID" value="EDY17754.1"/>
    <property type="molecule type" value="Genomic_DNA"/>
</dbReference>
<dbReference type="NCBIfam" id="TIGR01313">
    <property type="entry name" value="therm_gnt_kin"/>
    <property type="match status" value="1"/>
</dbReference>
<dbReference type="AlphaFoldDB" id="B4D7A3"/>
<gene>
    <name evidence="10" type="ORF">CfE428DRAFT_4793</name>
</gene>
<comment type="catalytic activity">
    <reaction evidence="8 9">
        <text>D-gluconate + ATP = 6-phospho-D-gluconate + ADP + H(+)</text>
        <dbReference type="Rhea" id="RHEA:19433"/>
        <dbReference type="ChEBI" id="CHEBI:15378"/>
        <dbReference type="ChEBI" id="CHEBI:18391"/>
        <dbReference type="ChEBI" id="CHEBI:30616"/>
        <dbReference type="ChEBI" id="CHEBI:58759"/>
        <dbReference type="ChEBI" id="CHEBI:456216"/>
        <dbReference type="EC" id="2.7.1.12"/>
    </reaction>
</comment>
<evidence type="ECO:0000313" key="10">
    <source>
        <dbReference type="EMBL" id="EDY17754.1"/>
    </source>
</evidence>
<dbReference type="FunCoup" id="B4D7A3">
    <property type="interactions" value="338"/>
</dbReference>